<accession>A0A0J6CTF1</accession>
<evidence type="ECO:0000313" key="2">
    <source>
        <dbReference type="EMBL" id="KMM36468.1"/>
    </source>
</evidence>
<evidence type="ECO:0000313" key="5">
    <source>
        <dbReference type="Proteomes" id="UP000310541"/>
    </source>
</evidence>
<evidence type="ECO:0000313" key="3">
    <source>
        <dbReference type="EMBL" id="TKD70445.1"/>
    </source>
</evidence>
<evidence type="ECO:0000259" key="1">
    <source>
        <dbReference type="SMART" id="SM01058"/>
    </source>
</evidence>
<dbReference type="InterPro" id="IPR052531">
    <property type="entry name" value="CarD-like_regulator"/>
</dbReference>
<dbReference type="InterPro" id="IPR048792">
    <property type="entry name" value="CarD_C"/>
</dbReference>
<sequence>MFEVGDKIFYPMYGAGIVEAIEEKEILGETQLYYILNMPFRDIQVMIPKGKTENLKIREVSDASTMDQVLTSFNEEVEVEEPSANRNQRYRDNMNKLKTGDIHNHVEVIRELVALNKKRPLGTDDKKLLENAQQFLISEIVLTKDVELDQATVILKEAIKH</sequence>
<dbReference type="SMART" id="SM01058">
    <property type="entry name" value="CarD_TRCF"/>
    <property type="match status" value="1"/>
</dbReference>
<dbReference type="InterPro" id="IPR042215">
    <property type="entry name" value="CarD-like_C"/>
</dbReference>
<dbReference type="Pfam" id="PF02559">
    <property type="entry name" value="CarD_TRCF_RID"/>
    <property type="match status" value="1"/>
</dbReference>
<dbReference type="EMBL" id="LELK01000004">
    <property type="protein sequence ID" value="KMM36468.1"/>
    <property type="molecule type" value="Genomic_DNA"/>
</dbReference>
<dbReference type="AlphaFoldDB" id="A0A0J6CTF1"/>
<comment type="caution">
    <text evidence="2">The sequence shown here is derived from an EMBL/GenBank/DDBJ whole genome shotgun (WGS) entry which is preliminary data.</text>
</comment>
<dbReference type="Proteomes" id="UP000035996">
    <property type="component" value="Unassembled WGS sequence"/>
</dbReference>
<dbReference type="Gene3D" id="1.20.58.1290">
    <property type="entry name" value="CarD-like, C-terminal domain"/>
    <property type="match status" value="1"/>
</dbReference>
<dbReference type="PATRIC" id="fig|157733.3.peg.182"/>
<feature type="domain" description="CarD-like/TRCF RNAP-interacting" evidence="1">
    <location>
        <begin position="1"/>
        <end position="113"/>
    </location>
</feature>
<dbReference type="PANTHER" id="PTHR38447:SF1">
    <property type="entry name" value="RNA POLYMERASE-BINDING TRANSCRIPTION FACTOR CARD"/>
    <property type="match status" value="1"/>
</dbReference>
<name>A0A0J6CTF1_9BACL</name>
<dbReference type="GeneID" id="301325155"/>
<proteinExistence type="predicted"/>
<evidence type="ECO:0000313" key="4">
    <source>
        <dbReference type="Proteomes" id="UP000035996"/>
    </source>
</evidence>
<dbReference type="OrthoDB" id="9786074at2"/>
<dbReference type="Proteomes" id="UP000310541">
    <property type="component" value="Unassembled WGS sequence"/>
</dbReference>
<dbReference type="Gene3D" id="2.40.10.170">
    <property type="match status" value="1"/>
</dbReference>
<dbReference type="GO" id="GO:0009303">
    <property type="term" value="P:rRNA transcription"/>
    <property type="evidence" value="ECO:0007669"/>
    <property type="project" value="TreeGrafter"/>
</dbReference>
<organism evidence="2 4">
    <name type="scientific">Guptibacillus hwajinpoensis</name>
    <dbReference type="NCBI Taxonomy" id="208199"/>
    <lineage>
        <taxon>Bacteria</taxon>
        <taxon>Bacillati</taxon>
        <taxon>Bacillota</taxon>
        <taxon>Bacilli</taxon>
        <taxon>Bacillales</taxon>
        <taxon>Guptibacillaceae</taxon>
        <taxon>Guptibacillus</taxon>
    </lineage>
</organism>
<dbReference type="RefSeq" id="WP_048311180.1">
    <property type="nucleotide sequence ID" value="NZ_CP119526.1"/>
</dbReference>
<dbReference type="STRING" id="157733.AB986_10850"/>
<reference evidence="2" key="1">
    <citation type="submission" date="2015-06" db="EMBL/GenBank/DDBJ databases">
        <authorList>
            <person name="Liu B."/>
            <person name="Wang J."/>
            <person name="Zhu Y."/>
            <person name="Liu G."/>
            <person name="Chen Q."/>
            <person name="Zheng C."/>
            <person name="Che J."/>
            <person name="Ge C."/>
            <person name="Shi H."/>
            <person name="Pan Z."/>
            <person name="Liu X."/>
        </authorList>
    </citation>
    <scope>NUCLEOTIDE SEQUENCE [LARGE SCALE GENOMIC DNA]</scope>
    <source>
        <strain evidence="2">DSM 16346</strain>
    </source>
</reference>
<dbReference type="Pfam" id="PF21095">
    <property type="entry name" value="CarD_C"/>
    <property type="match status" value="1"/>
</dbReference>
<dbReference type="SUPFAM" id="SSF141259">
    <property type="entry name" value="CarD-like"/>
    <property type="match status" value="1"/>
</dbReference>
<dbReference type="PANTHER" id="PTHR38447">
    <property type="entry name" value="TRANSCRIPTION FACTOR YDEB-RELATED"/>
    <property type="match status" value="1"/>
</dbReference>
<dbReference type="InterPro" id="IPR036101">
    <property type="entry name" value="CarD-like/TRCF_RID_sf"/>
</dbReference>
<dbReference type="EMBL" id="SWFM01000002">
    <property type="protein sequence ID" value="TKD70445.1"/>
    <property type="molecule type" value="Genomic_DNA"/>
</dbReference>
<dbReference type="InterPro" id="IPR003711">
    <property type="entry name" value="CarD-like/TRCF_RID"/>
</dbReference>
<gene>
    <name evidence="2" type="ORF">AB986_10850</name>
    <name evidence="3" type="ORF">FBF83_07360</name>
</gene>
<reference evidence="3 5" key="2">
    <citation type="submission" date="2019-04" db="EMBL/GenBank/DDBJ databases">
        <title>Genome sequence of Bacillus hwajinpoensis strain Y2.</title>
        <authorList>
            <person name="Fair J.L."/>
            <person name="Maclea K.S."/>
        </authorList>
    </citation>
    <scope>NUCLEOTIDE SEQUENCE [LARGE SCALE GENOMIC DNA]</scope>
    <source>
        <strain evidence="3 5">Y2</strain>
    </source>
</reference>
<keyword evidence="4" id="KW-1185">Reference proteome</keyword>
<accession>A0A4U1MIT4</accession>
<protein>
    <submittedName>
        <fullName evidence="2">CarD family transcriptional regulator</fullName>
    </submittedName>
</protein>